<dbReference type="Proteomes" id="UP000054007">
    <property type="component" value="Unassembled WGS sequence"/>
</dbReference>
<organism evidence="1 2">
    <name type="scientific">Cylindrobasidium torrendii FP15055 ss-10</name>
    <dbReference type="NCBI Taxonomy" id="1314674"/>
    <lineage>
        <taxon>Eukaryota</taxon>
        <taxon>Fungi</taxon>
        <taxon>Dikarya</taxon>
        <taxon>Basidiomycota</taxon>
        <taxon>Agaricomycotina</taxon>
        <taxon>Agaricomycetes</taxon>
        <taxon>Agaricomycetidae</taxon>
        <taxon>Agaricales</taxon>
        <taxon>Marasmiineae</taxon>
        <taxon>Physalacriaceae</taxon>
        <taxon>Cylindrobasidium</taxon>
    </lineage>
</organism>
<sequence length="119" mass="13120">MNTNHILDAPLQIPTMPAVFTHEFDEFEDHVYSYPSTFNAAPAHVAAAAAHPQAAQHTPNLHLPQDVEWAHTMGHIEQLGGMFQYPDAGTDFTHDLTLLHAQDLLDGPPGAGFQRKRAM</sequence>
<evidence type="ECO:0000313" key="1">
    <source>
        <dbReference type="EMBL" id="KIY68229.1"/>
    </source>
</evidence>
<name>A0A0D7BDL2_9AGAR</name>
<accession>A0A0D7BDL2</accession>
<evidence type="ECO:0000313" key="2">
    <source>
        <dbReference type="Proteomes" id="UP000054007"/>
    </source>
</evidence>
<keyword evidence="2" id="KW-1185">Reference proteome</keyword>
<reference evidence="1 2" key="1">
    <citation type="journal article" date="2015" name="Fungal Genet. Biol.">
        <title>Evolution of novel wood decay mechanisms in Agaricales revealed by the genome sequences of Fistulina hepatica and Cylindrobasidium torrendii.</title>
        <authorList>
            <person name="Floudas D."/>
            <person name="Held B.W."/>
            <person name="Riley R."/>
            <person name="Nagy L.G."/>
            <person name="Koehler G."/>
            <person name="Ransdell A.S."/>
            <person name="Younus H."/>
            <person name="Chow J."/>
            <person name="Chiniquy J."/>
            <person name="Lipzen A."/>
            <person name="Tritt A."/>
            <person name="Sun H."/>
            <person name="Haridas S."/>
            <person name="LaButti K."/>
            <person name="Ohm R.A."/>
            <person name="Kues U."/>
            <person name="Blanchette R.A."/>
            <person name="Grigoriev I.V."/>
            <person name="Minto R.E."/>
            <person name="Hibbett D.S."/>
        </authorList>
    </citation>
    <scope>NUCLEOTIDE SEQUENCE [LARGE SCALE GENOMIC DNA]</scope>
    <source>
        <strain evidence="1 2">FP15055 ss-10</strain>
    </source>
</reference>
<gene>
    <name evidence="1" type="ORF">CYLTODRAFT_421817</name>
</gene>
<dbReference type="AlphaFoldDB" id="A0A0D7BDL2"/>
<protein>
    <submittedName>
        <fullName evidence="1">Uncharacterized protein</fullName>
    </submittedName>
</protein>
<dbReference type="EMBL" id="KN880507">
    <property type="protein sequence ID" value="KIY68229.1"/>
    <property type="molecule type" value="Genomic_DNA"/>
</dbReference>
<proteinExistence type="predicted"/>